<sequence length="274" mass="30737">MSKLNVVNTCPVEASTFHDGVTYPTAQKVYYYSNTTKSERPLNIILPVNYSEDKKYPVVYFLHGIFCNEDTMLEDQYATIQIPTNLLNEGKTKEFIMVLPNTYAPQDGNAVEASFAQEYFDGYDNFINDLTENIMPYIESTYSVATGRDNTAICGFSMGGRNSLYIGYKRPDLFGYVGAFSPAPGVTPGTDFSGYHKGLFTEDEFRTDNTPYVTLISCGTNDSVVQQFPKSYHEILTRNNQEHIWFEVPGADHDGPAVNAGLYNFLSTVFESLN</sequence>
<dbReference type="STRING" id="1754191.A0A1Y1UZL9"/>
<proteinExistence type="predicted"/>
<keyword evidence="2" id="KW-1185">Reference proteome</keyword>
<dbReference type="GO" id="GO:0016787">
    <property type="term" value="F:hydrolase activity"/>
    <property type="evidence" value="ECO:0007669"/>
    <property type="project" value="UniProtKB-KW"/>
</dbReference>
<comment type="caution">
    <text evidence="1">The sequence shown here is derived from an EMBL/GenBank/DDBJ whole genome shotgun (WGS) entry which is preliminary data.</text>
</comment>
<dbReference type="AlphaFoldDB" id="A0A1Y1UZL9"/>
<dbReference type="InterPro" id="IPR000801">
    <property type="entry name" value="Esterase-like"/>
</dbReference>
<dbReference type="Gene3D" id="3.40.50.1820">
    <property type="entry name" value="alpha/beta hydrolase"/>
    <property type="match status" value="1"/>
</dbReference>
<dbReference type="InterPro" id="IPR029058">
    <property type="entry name" value="AB_hydrolase_fold"/>
</dbReference>
<dbReference type="SUPFAM" id="SSF53474">
    <property type="entry name" value="alpha/beta-Hydrolases"/>
    <property type="match status" value="1"/>
</dbReference>
<protein>
    <submittedName>
        <fullName evidence="1">Alpha/beta-hydrolase</fullName>
    </submittedName>
</protein>
<gene>
    <name evidence="1" type="ORF">BCR36DRAFT_373871</name>
</gene>
<dbReference type="OrthoDB" id="2107086at2759"/>
<evidence type="ECO:0000313" key="1">
    <source>
        <dbReference type="EMBL" id="ORX43371.1"/>
    </source>
</evidence>
<reference evidence="1 2" key="2">
    <citation type="submission" date="2016-08" db="EMBL/GenBank/DDBJ databases">
        <title>Pervasive Adenine N6-methylation of Active Genes in Fungi.</title>
        <authorList>
            <consortium name="DOE Joint Genome Institute"/>
            <person name="Mondo S.J."/>
            <person name="Dannebaum R.O."/>
            <person name="Kuo R.C."/>
            <person name="Labutti K."/>
            <person name="Haridas S."/>
            <person name="Kuo A."/>
            <person name="Salamov A."/>
            <person name="Ahrendt S.R."/>
            <person name="Lipzen A."/>
            <person name="Sullivan W."/>
            <person name="Andreopoulos W.B."/>
            <person name="Clum A."/>
            <person name="Lindquist E."/>
            <person name="Daum C."/>
            <person name="Ramamoorthy G.K."/>
            <person name="Gryganskyi A."/>
            <person name="Culley D."/>
            <person name="Magnuson J.K."/>
            <person name="James T.Y."/>
            <person name="O'Malley M.A."/>
            <person name="Stajich J.E."/>
            <person name="Spatafora J.W."/>
            <person name="Visel A."/>
            <person name="Grigoriev I.V."/>
        </authorList>
    </citation>
    <scope>NUCLEOTIDE SEQUENCE [LARGE SCALE GENOMIC DNA]</scope>
    <source>
        <strain evidence="2">finn</strain>
    </source>
</reference>
<reference evidence="1 2" key="1">
    <citation type="submission" date="2016-08" db="EMBL/GenBank/DDBJ databases">
        <title>Genomes of anaerobic fungi encode conserved fungal cellulosomes for biomass hydrolysis.</title>
        <authorList>
            <consortium name="DOE Joint Genome Institute"/>
            <person name="Haitjema C.H."/>
            <person name="Gilmore S.P."/>
            <person name="Henske J.K."/>
            <person name="Solomon K.V."/>
            <person name="De Groot R."/>
            <person name="Kuo A."/>
            <person name="Mondo S.J."/>
            <person name="Salamov A.A."/>
            <person name="Labutti K."/>
            <person name="Zhao Z."/>
            <person name="Chiniquy J."/>
            <person name="Barry K."/>
            <person name="Brewer H.M."/>
            <person name="Purvine S.O."/>
            <person name="Wright A.T."/>
            <person name="Boxma B."/>
            <person name="Van Alen T."/>
            <person name="Hackstein J.H."/>
            <person name="Baker S.E."/>
            <person name="Grigoriev I.V."/>
            <person name="O'Malley M.A."/>
        </authorList>
    </citation>
    <scope>NUCLEOTIDE SEQUENCE [LARGE SCALE GENOMIC DNA]</scope>
    <source>
        <strain evidence="2">finn</strain>
    </source>
</reference>
<dbReference type="Pfam" id="PF00756">
    <property type="entry name" value="Esterase"/>
    <property type="match status" value="1"/>
</dbReference>
<name>A0A1Y1UZL9_9FUNG</name>
<dbReference type="PANTHER" id="PTHR48098">
    <property type="entry name" value="ENTEROCHELIN ESTERASE-RELATED"/>
    <property type="match status" value="1"/>
</dbReference>
<accession>A0A1Y1UZL9</accession>
<dbReference type="EMBL" id="MCFH01000053">
    <property type="protein sequence ID" value="ORX43371.1"/>
    <property type="molecule type" value="Genomic_DNA"/>
</dbReference>
<keyword evidence="1" id="KW-0378">Hydrolase</keyword>
<dbReference type="Proteomes" id="UP000193719">
    <property type="component" value="Unassembled WGS sequence"/>
</dbReference>
<dbReference type="InterPro" id="IPR050583">
    <property type="entry name" value="Mycobacterial_A85_antigen"/>
</dbReference>
<evidence type="ECO:0000313" key="2">
    <source>
        <dbReference type="Proteomes" id="UP000193719"/>
    </source>
</evidence>
<organism evidence="1 2">
    <name type="scientific">Piromyces finnis</name>
    <dbReference type="NCBI Taxonomy" id="1754191"/>
    <lineage>
        <taxon>Eukaryota</taxon>
        <taxon>Fungi</taxon>
        <taxon>Fungi incertae sedis</taxon>
        <taxon>Chytridiomycota</taxon>
        <taxon>Chytridiomycota incertae sedis</taxon>
        <taxon>Neocallimastigomycetes</taxon>
        <taxon>Neocallimastigales</taxon>
        <taxon>Neocallimastigaceae</taxon>
        <taxon>Piromyces</taxon>
    </lineage>
</organism>